<evidence type="ECO:0000259" key="6">
    <source>
        <dbReference type="Pfam" id="PF00924"/>
    </source>
</evidence>
<dbReference type="Proteomes" id="UP000193404">
    <property type="component" value="Chromosome"/>
</dbReference>
<dbReference type="SUPFAM" id="SSF50182">
    <property type="entry name" value="Sm-like ribonucleoproteins"/>
    <property type="match status" value="1"/>
</dbReference>
<feature type="transmembrane region" description="Helical" evidence="5">
    <location>
        <begin position="82"/>
        <end position="104"/>
    </location>
</feature>
<evidence type="ECO:0000256" key="4">
    <source>
        <dbReference type="ARBA" id="ARBA00023136"/>
    </source>
</evidence>
<dbReference type="Gene3D" id="1.10.287.1260">
    <property type="match status" value="1"/>
</dbReference>
<dbReference type="InterPro" id="IPR045275">
    <property type="entry name" value="MscS_archaea/bacteria_type"/>
</dbReference>
<dbReference type="InterPro" id="IPR006685">
    <property type="entry name" value="MscS_channel_2nd"/>
</dbReference>
<dbReference type="RefSeq" id="WP_148691845.1">
    <property type="nucleotide sequence ID" value="NZ_CP020477.1"/>
</dbReference>
<dbReference type="OrthoDB" id="31543at2157"/>
<accession>A0A1W6K0K5</accession>
<dbReference type="InterPro" id="IPR010920">
    <property type="entry name" value="LSM_dom_sf"/>
</dbReference>
<feature type="transmembrane region" description="Helical" evidence="5">
    <location>
        <begin position="42"/>
        <end position="61"/>
    </location>
</feature>
<evidence type="ECO:0000313" key="7">
    <source>
        <dbReference type="EMBL" id="ARM76063.1"/>
    </source>
</evidence>
<keyword evidence="4 5" id="KW-0472">Membrane</keyword>
<evidence type="ECO:0000256" key="3">
    <source>
        <dbReference type="ARBA" id="ARBA00022989"/>
    </source>
</evidence>
<feature type="domain" description="Mechanosensitive ion channel MscS" evidence="6">
    <location>
        <begin position="124"/>
        <end position="208"/>
    </location>
</feature>
<dbReference type="STRING" id="282676.B6F84_08540"/>
<dbReference type="AlphaFoldDB" id="A0A1W6K0K5"/>
<protein>
    <submittedName>
        <fullName evidence="7">Mechanosensitive ion channel protein MscS</fullName>
    </submittedName>
</protein>
<evidence type="ECO:0000256" key="2">
    <source>
        <dbReference type="ARBA" id="ARBA00022692"/>
    </source>
</evidence>
<feature type="transmembrane region" description="Helical" evidence="5">
    <location>
        <begin position="110"/>
        <end position="137"/>
    </location>
</feature>
<evidence type="ECO:0000256" key="1">
    <source>
        <dbReference type="ARBA" id="ARBA00004370"/>
    </source>
</evidence>
<name>A0A1W6K0K5_9CREN</name>
<dbReference type="GO" id="GO:0008381">
    <property type="term" value="F:mechanosensitive monoatomic ion channel activity"/>
    <property type="evidence" value="ECO:0007669"/>
    <property type="project" value="InterPro"/>
</dbReference>
<keyword evidence="3 5" id="KW-1133">Transmembrane helix</keyword>
<dbReference type="GO" id="GO:0016020">
    <property type="term" value="C:membrane"/>
    <property type="evidence" value="ECO:0007669"/>
    <property type="project" value="UniProtKB-SubCell"/>
</dbReference>
<reference evidence="7 8" key="1">
    <citation type="submission" date="2017-03" db="EMBL/GenBank/DDBJ databases">
        <title>Sulfur activation and transportation mechanism of thermophilic Archaea Acidianus manzaensis YN-25.</title>
        <authorList>
            <person name="Ma Y."/>
            <person name="Yang Y."/>
            <person name="Xia J."/>
        </authorList>
    </citation>
    <scope>NUCLEOTIDE SEQUENCE [LARGE SCALE GENOMIC DNA]</scope>
    <source>
        <strain evidence="7 8">YN-25</strain>
    </source>
</reference>
<dbReference type="Pfam" id="PF00924">
    <property type="entry name" value="MS_channel_2nd"/>
    <property type="match status" value="1"/>
</dbReference>
<keyword evidence="8" id="KW-1185">Reference proteome</keyword>
<dbReference type="EMBL" id="CP020477">
    <property type="protein sequence ID" value="ARM76063.1"/>
    <property type="molecule type" value="Genomic_DNA"/>
</dbReference>
<dbReference type="Gene3D" id="2.30.30.60">
    <property type="match status" value="1"/>
</dbReference>
<proteinExistence type="predicted"/>
<organism evidence="7 8">
    <name type="scientific">Acidianus manzaensis</name>
    <dbReference type="NCBI Taxonomy" id="282676"/>
    <lineage>
        <taxon>Archaea</taxon>
        <taxon>Thermoproteota</taxon>
        <taxon>Thermoprotei</taxon>
        <taxon>Sulfolobales</taxon>
        <taxon>Sulfolobaceae</taxon>
        <taxon>Acidianus</taxon>
    </lineage>
</organism>
<keyword evidence="2 5" id="KW-0812">Transmembrane</keyword>
<evidence type="ECO:0000256" key="5">
    <source>
        <dbReference type="SAM" id="Phobius"/>
    </source>
</evidence>
<comment type="subcellular location">
    <subcellularLocation>
        <location evidence="1">Membrane</location>
    </subcellularLocation>
</comment>
<dbReference type="PANTHER" id="PTHR30221">
    <property type="entry name" value="SMALL-CONDUCTANCE MECHANOSENSITIVE CHANNEL"/>
    <property type="match status" value="1"/>
</dbReference>
<sequence length="315" mass="35081">MAKLSIRQIIAIILSTIITAILVGIGVFLLASFKIIPANFTAYFYAAIWFVAAIVVTYLISNIIKLRFSHIIGEANAGNISFIARLLGYVIAFVGFFALVRVSIGAALAAGGFAGLVLGLASQDVLANIFGGIMLVFSRPYKLGDRITVSTWQYGLEAPTYPPKFFSNDFLIPGYTGEVIDISLLYTTIYTDDKVPVKIPNSIMIQAAIFVHNQEEKRQVRTKYEISKDLEPEIVINALKEKIKKLDYVIGEPSFKVLETTFNTYILGIDTLCKTIYEEPVRDQILRITMKTMKEIQEKQKQMQNNGGKQIQASK</sequence>
<gene>
    <name evidence="7" type="ORF">B6F84_08540</name>
</gene>
<dbReference type="KEGG" id="aman:B6F84_08540"/>
<evidence type="ECO:0000313" key="8">
    <source>
        <dbReference type="Proteomes" id="UP000193404"/>
    </source>
</evidence>
<dbReference type="InterPro" id="IPR023408">
    <property type="entry name" value="MscS_beta-dom_sf"/>
</dbReference>
<dbReference type="GeneID" id="41590959"/>
<feature type="transmembrane region" description="Helical" evidence="5">
    <location>
        <begin position="12"/>
        <end position="36"/>
    </location>
</feature>
<dbReference type="PANTHER" id="PTHR30221:SF1">
    <property type="entry name" value="SMALL-CONDUCTANCE MECHANOSENSITIVE CHANNEL"/>
    <property type="match status" value="1"/>
</dbReference>